<evidence type="ECO:0000259" key="6">
    <source>
        <dbReference type="PROSITE" id="PS51123"/>
    </source>
</evidence>
<comment type="subcellular location">
    <subcellularLocation>
        <location evidence="1">Cell outer membrane</location>
    </subcellularLocation>
</comment>
<evidence type="ECO:0000256" key="5">
    <source>
        <dbReference type="SAM" id="SignalP"/>
    </source>
</evidence>
<evidence type="ECO:0000313" key="7">
    <source>
        <dbReference type="EMBL" id="SEW39460.1"/>
    </source>
</evidence>
<accession>A0A1I0RFB8</accession>
<dbReference type="Gene3D" id="3.30.1330.60">
    <property type="entry name" value="OmpA-like domain"/>
    <property type="match status" value="1"/>
</dbReference>
<dbReference type="PROSITE" id="PS51123">
    <property type="entry name" value="OMPA_2"/>
    <property type="match status" value="1"/>
</dbReference>
<dbReference type="OrthoDB" id="9792021at2"/>
<dbReference type="InterPro" id="IPR050330">
    <property type="entry name" value="Bact_OuterMem_StrucFunc"/>
</dbReference>
<protein>
    <submittedName>
        <fullName evidence="7">OmpA family protein</fullName>
    </submittedName>
</protein>
<dbReference type="PANTHER" id="PTHR30329:SF21">
    <property type="entry name" value="LIPOPROTEIN YIAD-RELATED"/>
    <property type="match status" value="1"/>
</dbReference>
<dbReference type="Pfam" id="PF00691">
    <property type="entry name" value="OmpA"/>
    <property type="match status" value="1"/>
</dbReference>
<evidence type="ECO:0000256" key="4">
    <source>
        <dbReference type="PROSITE-ProRule" id="PRU00473"/>
    </source>
</evidence>
<feature type="chain" id="PRO_5011509331" evidence="5">
    <location>
        <begin position="17"/>
        <end position="307"/>
    </location>
</feature>
<proteinExistence type="predicted"/>
<keyword evidence="2 4" id="KW-0472">Membrane</keyword>
<dbReference type="InterPro" id="IPR036737">
    <property type="entry name" value="OmpA-like_sf"/>
</dbReference>
<evidence type="ECO:0000256" key="1">
    <source>
        <dbReference type="ARBA" id="ARBA00004442"/>
    </source>
</evidence>
<sequence>MIRAALLLFLANAASAEALRFPGNAEMSAEIIVSDAQYALPTGPWDGSIPTLPVEGEMVQQAWRINAVGLTSLQLLRPLREQLLNDGFEIIFECETDSCGGFDFRFETLALPAPALQINLADFRFLSAWKADDTGSEVGISLLASQTGTAGYVQVIQIGGNTAAAATATGAPARADASSASRSVDAALETEGYAILDGLTFATGSAQLNEGENAALAALADFLSDNPDVQVALVGHTDAEGSLEGNIALSKRRAGSVLERLVSDYGVPRRQLDAQGMGYLSPVGNNLTQEGRDANRRVEVIVTSTGD</sequence>
<dbReference type="PANTHER" id="PTHR30329">
    <property type="entry name" value="STATOR ELEMENT OF FLAGELLAR MOTOR COMPLEX"/>
    <property type="match status" value="1"/>
</dbReference>
<dbReference type="GO" id="GO:0009279">
    <property type="term" value="C:cell outer membrane"/>
    <property type="evidence" value="ECO:0007669"/>
    <property type="project" value="UniProtKB-SubCell"/>
</dbReference>
<dbReference type="PRINTS" id="PR01021">
    <property type="entry name" value="OMPADOMAIN"/>
</dbReference>
<reference evidence="7 8" key="1">
    <citation type="submission" date="2016-10" db="EMBL/GenBank/DDBJ databases">
        <authorList>
            <person name="de Groot N.N."/>
        </authorList>
    </citation>
    <scope>NUCLEOTIDE SEQUENCE [LARGE SCALE GENOMIC DNA]</scope>
    <source>
        <strain evidence="7 8">DSM 17925</strain>
    </source>
</reference>
<feature type="signal peptide" evidence="5">
    <location>
        <begin position="1"/>
        <end position="16"/>
    </location>
</feature>
<gene>
    <name evidence="7" type="ORF">SAMN04488515_2601</name>
</gene>
<dbReference type="InterPro" id="IPR006664">
    <property type="entry name" value="OMP_bac"/>
</dbReference>
<dbReference type="InterPro" id="IPR006665">
    <property type="entry name" value="OmpA-like"/>
</dbReference>
<keyword evidence="3" id="KW-0998">Cell outer membrane</keyword>
<dbReference type="Proteomes" id="UP000199167">
    <property type="component" value="Unassembled WGS sequence"/>
</dbReference>
<evidence type="ECO:0000256" key="2">
    <source>
        <dbReference type="ARBA" id="ARBA00023136"/>
    </source>
</evidence>
<evidence type="ECO:0000313" key="8">
    <source>
        <dbReference type="Proteomes" id="UP000199167"/>
    </source>
</evidence>
<organism evidence="7 8">
    <name type="scientific">Cognatiyoonia koreensis</name>
    <dbReference type="NCBI Taxonomy" id="364200"/>
    <lineage>
        <taxon>Bacteria</taxon>
        <taxon>Pseudomonadati</taxon>
        <taxon>Pseudomonadota</taxon>
        <taxon>Alphaproteobacteria</taxon>
        <taxon>Rhodobacterales</taxon>
        <taxon>Paracoccaceae</taxon>
        <taxon>Cognatiyoonia</taxon>
    </lineage>
</organism>
<dbReference type="SUPFAM" id="SSF103088">
    <property type="entry name" value="OmpA-like"/>
    <property type="match status" value="1"/>
</dbReference>
<evidence type="ECO:0000256" key="3">
    <source>
        <dbReference type="ARBA" id="ARBA00023237"/>
    </source>
</evidence>
<name>A0A1I0RFB8_9RHOB</name>
<dbReference type="CDD" id="cd07185">
    <property type="entry name" value="OmpA_C-like"/>
    <property type="match status" value="1"/>
</dbReference>
<feature type="domain" description="OmpA-like" evidence="6">
    <location>
        <begin position="188"/>
        <end position="306"/>
    </location>
</feature>
<dbReference type="RefSeq" id="WP_089995501.1">
    <property type="nucleotide sequence ID" value="NZ_FOIZ01000002.1"/>
</dbReference>
<dbReference type="STRING" id="364200.SAMN04488515_2601"/>
<dbReference type="AlphaFoldDB" id="A0A1I0RFB8"/>
<keyword evidence="5" id="KW-0732">Signal</keyword>
<keyword evidence="8" id="KW-1185">Reference proteome</keyword>
<dbReference type="EMBL" id="FOIZ01000002">
    <property type="protein sequence ID" value="SEW39460.1"/>
    <property type="molecule type" value="Genomic_DNA"/>
</dbReference>